<proteinExistence type="predicted"/>
<evidence type="ECO:0000313" key="3">
    <source>
        <dbReference type="WBParaSite" id="Csp11.Scaffold70.g418.t1"/>
    </source>
</evidence>
<feature type="compositionally biased region" description="Polar residues" evidence="1">
    <location>
        <begin position="173"/>
        <end position="188"/>
    </location>
</feature>
<feature type="compositionally biased region" description="Basic and acidic residues" evidence="1">
    <location>
        <begin position="72"/>
        <end position="90"/>
    </location>
</feature>
<feature type="region of interest" description="Disordered" evidence="1">
    <location>
        <begin position="311"/>
        <end position="338"/>
    </location>
</feature>
<dbReference type="eggNOG" id="ENOG502TGM9">
    <property type="taxonomic scope" value="Eukaryota"/>
</dbReference>
<keyword evidence="2" id="KW-1185">Reference proteome</keyword>
<reference evidence="3" key="1">
    <citation type="submission" date="2016-11" db="UniProtKB">
        <authorList>
            <consortium name="WormBaseParasite"/>
        </authorList>
    </citation>
    <scope>IDENTIFICATION</scope>
</reference>
<feature type="compositionally biased region" description="Polar residues" evidence="1">
    <location>
        <begin position="360"/>
        <end position="391"/>
    </location>
</feature>
<feature type="compositionally biased region" description="Polar residues" evidence="1">
    <location>
        <begin position="103"/>
        <end position="120"/>
    </location>
</feature>
<evidence type="ECO:0000256" key="1">
    <source>
        <dbReference type="SAM" id="MobiDB-lite"/>
    </source>
</evidence>
<accession>A0A1I7V4N2</accession>
<dbReference type="AlphaFoldDB" id="A0A1I7V4N2"/>
<feature type="region of interest" description="Disordered" evidence="1">
    <location>
        <begin position="360"/>
        <end position="408"/>
    </location>
</feature>
<name>A0A1I7V4N2_9PELO</name>
<organism evidence="2 3">
    <name type="scientific">Caenorhabditis tropicalis</name>
    <dbReference type="NCBI Taxonomy" id="1561998"/>
    <lineage>
        <taxon>Eukaryota</taxon>
        <taxon>Metazoa</taxon>
        <taxon>Ecdysozoa</taxon>
        <taxon>Nematoda</taxon>
        <taxon>Chromadorea</taxon>
        <taxon>Rhabditida</taxon>
        <taxon>Rhabditina</taxon>
        <taxon>Rhabditomorpha</taxon>
        <taxon>Rhabditoidea</taxon>
        <taxon>Rhabditidae</taxon>
        <taxon>Peloderinae</taxon>
        <taxon>Caenorhabditis</taxon>
    </lineage>
</organism>
<dbReference type="WBParaSite" id="Csp11.Scaffold70.g418.t1">
    <property type="protein sequence ID" value="Csp11.Scaffold70.g418.t1"/>
    <property type="gene ID" value="Csp11.Scaffold70.g418"/>
</dbReference>
<sequence>MTQFLPPRKQNGRPKKASITDKIQAIPTEAAQSRRSLRLSVAGKVSPTEPTESTDSIGDDDLSLNNSNASRTENKEIVFPRTSEPTRDLESSFAETSSKEYSTKTCAKSPATPKTPSILKNSKETEGTESPATERKKNRVHFGAESLPCESFSSPATIRRKTILERTPPIKKVSSTSNTDRSPENRSSPVPLTAFFPALIDCQEKIERIIPNLVTLCKKTVLDSAKRSLHAVGVRTVGDFAQLPRSQIEKFTWIKGRSSGARNALSQYERNWNSVKGTAECSRNQIKIDSEDVKDSVTSVSSENNLSVLEKTNSIQTESDTINTSDTPHNTSNVQNTSEQITFKFVNPENELTILNQDNSLTGSLPISTTPRKSLESSQSPASTLSNTVAFSSSTNGSSSPPITPEGKPVVTVRKNLAALFSENAKTQKMATDNVKENEVSFLQDSRLLQGICAKLSRAHWTKQLQTVNSVKIISIISQAAMFFKTVVQTRGGIEWDRIDNNKLSHLDHDFSVEEEVDELFGVFTRFARHHNHPVADSLPWSRVLYSLSNAAAVLEVICISLTTPT</sequence>
<protein>
    <submittedName>
        <fullName evidence="3">CDT1 domain-containing protein</fullName>
    </submittedName>
</protein>
<dbReference type="STRING" id="1561998.A0A1I7V4N2"/>
<feature type="region of interest" description="Disordered" evidence="1">
    <location>
        <begin position="1"/>
        <end position="140"/>
    </location>
</feature>
<dbReference type="Proteomes" id="UP000095282">
    <property type="component" value="Unplaced"/>
</dbReference>
<evidence type="ECO:0000313" key="2">
    <source>
        <dbReference type="Proteomes" id="UP000095282"/>
    </source>
</evidence>
<feature type="region of interest" description="Disordered" evidence="1">
    <location>
        <begin position="158"/>
        <end position="188"/>
    </location>
</feature>